<feature type="transmembrane region" description="Helical" evidence="9">
    <location>
        <begin position="83"/>
        <end position="104"/>
    </location>
</feature>
<keyword evidence="5 9" id="KW-1133">Transmembrane helix</keyword>
<protein>
    <recommendedName>
        <fullName evidence="9">Na(+)/H(+) antiporter NhaA</fullName>
    </recommendedName>
    <alternativeName>
        <fullName evidence="9">Sodium/proton antiporter NhaA</fullName>
    </alternativeName>
</protein>
<keyword evidence="2 9" id="KW-0050">Antiport</keyword>
<dbReference type="PANTHER" id="PTHR30341:SF0">
    <property type="entry name" value="NA(+)_H(+) ANTIPORTER NHAA"/>
    <property type="match status" value="1"/>
</dbReference>
<proteinExistence type="inferred from homology"/>
<feature type="transmembrane region" description="Helical" evidence="9">
    <location>
        <begin position="145"/>
        <end position="165"/>
    </location>
</feature>
<reference evidence="10 11" key="1">
    <citation type="submission" date="2023-04" db="EMBL/GenBank/DDBJ databases">
        <authorList>
            <person name="Hsu D."/>
        </authorList>
    </citation>
    <scope>NUCLEOTIDE SEQUENCE [LARGE SCALE GENOMIC DNA]</scope>
    <source>
        <strain evidence="10 11">MK1</strain>
    </source>
</reference>
<keyword evidence="11" id="KW-1185">Reference proteome</keyword>
<feature type="transmembrane region" description="Helical" evidence="9">
    <location>
        <begin position="289"/>
        <end position="314"/>
    </location>
</feature>
<feature type="transmembrane region" description="Helical" evidence="9">
    <location>
        <begin position="12"/>
        <end position="29"/>
    </location>
</feature>
<dbReference type="EMBL" id="CP121694">
    <property type="protein sequence ID" value="WRO23020.1"/>
    <property type="molecule type" value="Genomic_DNA"/>
</dbReference>
<evidence type="ECO:0000256" key="4">
    <source>
        <dbReference type="ARBA" id="ARBA00022692"/>
    </source>
</evidence>
<comment type="catalytic activity">
    <reaction evidence="9">
        <text>Na(+)(in) + 2 H(+)(out) = Na(+)(out) + 2 H(+)(in)</text>
        <dbReference type="Rhea" id="RHEA:29251"/>
        <dbReference type="ChEBI" id="CHEBI:15378"/>
        <dbReference type="ChEBI" id="CHEBI:29101"/>
    </reaction>
</comment>
<comment type="subcellular location">
    <subcellularLocation>
        <location evidence="1">Cell inner membrane</location>
        <topology evidence="1">Multi-pass membrane protein</topology>
    </subcellularLocation>
    <subcellularLocation>
        <location evidence="9">Cell membrane</location>
        <topology evidence="9">Multi-pass membrane protein</topology>
    </subcellularLocation>
</comment>
<evidence type="ECO:0000256" key="2">
    <source>
        <dbReference type="ARBA" id="ARBA00022449"/>
    </source>
</evidence>
<dbReference type="GO" id="GO:0005886">
    <property type="term" value="C:plasma membrane"/>
    <property type="evidence" value="ECO:0007669"/>
    <property type="project" value="UniProtKB-SubCell"/>
</dbReference>
<comment type="function">
    <text evidence="9">Na(+)/H(+) antiporter that extrudes sodium in exchange for external protons.</text>
</comment>
<sequence>MKKTIQMLQEFSIPLIAGVFAALIWANISPHSYHELMETELIFGANFHFLVNDIFMVFFFAIAGVEITQSLMPGGDLNPLKKAINPLLATIGGVVGPVAVYLGLNAVFGSPELVRGWGIPTATDIALAWLVARFVFGAAHPAVKFLLLLAIADDAIGLVIIAVFYPDPLQPAEPIWLLLVLAAVIVAFALRKFNVRNYWPYLLVAGLLSWTGLHNTHLHPALALVFIVPFLPHPVTARGHLFEAEEEEEEHSTLARFEHEWKVIVDFGLFFFGLSNAGVQLSGIGAATWLVFVGLLLGKTVGIVTLANLGKLVGFPLPEGMGQKELFTAALVAALGLTVALFVAGAAFVDPSIQGAAKMGALFSGFVAILALAVGKMLGIRKINEEATPVVEEH</sequence>
<dbReference type="Pfam" id="PF06965">
    <property type="entry name" value="Na_H_antiport_1"/>
    <property type="match status" value="1"/>
</dbReference>
<dbReference type="AlphaFoldDB" id="A0AAU0UQ15"/>
<dbReference type="PANTHER" id="PTHR30341">
    <property type="entry name" value="SODIUM ION/PROTON ANTIPORTER NHAA-RELATED"/>
    <property type="match status" value="1"/>
</dbReference>
<keyword evidence="6 9" id="KW-0915">Sodium</keyword>
<evidence type="ECO:0000256" key="7">
    <source>
        <dbReference type="ARBA" id="ARBA00023136"/>
    </source>
</evidence>
<comment type="similarity">
    <text evidence="9">Belongs to the NhaA Na(+)/H(+) (TC 2.A.33) antiporter family.</text>
</comment>
<dbReference type="GO" id="GO:0006885">
    <property type="term" value="P:regulation of pH"/>
    <property type="evidence" value="ECO:0007669"/>
    <property type="project" value="InterPro"/>
</dbReference>
<feature type="transmembrane region" description="Helical" evidence="9">
    <location>
        <begin position="326"/>
        <end position="349"/>
    </location>
</feature>
<organism evidence="10 11">
    <name type="scientific">Metallumcola ferriviriculae</name>
    <dbReference type="NCBI Taxonomy" id="3039180"/>
    <lineage>
        <taxon>Bacteria</taxon>
        <taxon>Bacillati</taxon>
        <taxon>Bacillota</taxon>
        <taxon>Clostridia</taxon>
        <taxon>Neomoorellales</taxon>
        <taxon>Desulfitibacteraceae</taxon>
        <taxon>Metallumcola</taxon>
    </lineage>
</organism>
<keyword evidence="7 9" id="KW-0472">Membrane</keyword>
<name>A0AAU0UQ15_9FIRM</name>
<dbReference type="Proteomes" id="UP001329915">
    <property type="component" value="Chromosome"/>
</dbReference>
<keyword evidence="9" id="KW-0406">Ion transport</keyword>
<dbReference type="RefSeq" id="WP_366922409.1">
    <property type="nucleotide sequence ID" value="NZ_CP121694.1"/>
</dbReference>
<keyword evidence="8 9" id="KW-0739">Sodium transport</keyword>
<evidence type="ECO:0000256" key="8">
    <source>
        <dbReference type="ARBA" id="ARBA00023201"/>
    </source>
</evidence>
<evidence type="ECO:0000256" key="6">
    <source>
        <dbReference type="ARBA" id="ARBA00023053"/>
    </source>
</evidence>
<dbReference type="Gene3D" id="1.20.1530.10">
    <property type="entry name" value="Na+/H+ antiporter like domain"/>
    <property type="match status" value="1"/>
</dbReference>
<keyword evidence="4 9" id="KW-0812">Transmembrane</keyword>
<dbReference type="GO" id="GO:0015385">
    <property type="term" value="F:sodium:proton antiporter activity"/>
    <property type="evidence" value="ECO:0007669"/>
    <property type="project" value="TreeGrafter"/>
</dbReference>
<evidence type="ECO:0000313" key="11">
    <source>
        <dbReference type="Proteomes" id="UP001329915"/>
    </source>
</evidence>
<evidence type="ECO:0000256" key="9">
    <source>
        <dbReference type="HAMAP-Rule" id="MF_01844"/>
    </source>
</evidence>
<keyword evidence="9" id="KW-0813">Transport</keyword>
<feature type="transmembrane region" description="Helical" evidence="9">
    <location>
        <begin position="116"/>
        <end position="136"/>
    </location>
</feature>
<keyword evidence="3 9" id="KW-1003">Cell membrane</keyword>
<gene>
    <name evidence="9" type="primary">nhaA</name>
    <name evidence="10" type="ORF">MFMK1_002866</name>
</gene>
<feature type="transmembrane region" description="Helical" evidence="9">
    <location>
        <begin position="41"/>
        <end position="62"/>
    </location>
</feature>
<evidence type="ECO:0000256" key="1">
    <source>
        <dbReference type="ARBA" id="ARBA00004429"/>
    </source>
</evidence>
<feature type="transmembrane region" description="Helical" evidence="9">
    <location>
        <begin position="355"/>
        <end position="374"/>
    </location>
</feature>
<accession>A0AAU0UQ15</accession>
<dbReference type="KEGG" id="dbc:MFMK1_002866"/>
<dbReference type="HAMAP" id="MF_01844">
    <property type="entry name" value="NhaA"/>
    <property type="match status" value="1"/>
</dbReference>
<evidence type="ECO:0000313" key="10">
    <source>
        <dbReference type="EMBL" id="WRO23020.1"/>
    </source>
</evidence>
<feature type="transmembrane region" description="Helical" evidence="9">
    <location>
        <begin position="171"/>
        <end position="190"/>
    </location>
</feature>
<dbReference type="InterPro" id="IPR004670">
    <property type="entry name" value="NhaA"/>
</dbReference>
<dbReference type="InterPro" id="IPR023171">
    <property type="entry name" value="Na/H_antiporter_dom_sf"/>
</dbReference>
<evidence type="ECO:0000256" key="3">
    <source>
        <dbReference type="ARBA" id="ARBA00022475"/>
    </source>
</evidence>
<evidence type="ECO:0000256" key="5">
    <source>
        <dbReference type="ARBA" id="ARBA00022989"/>
    </source>
</evidence>